<dbReference type="EMBL" id="JAWXXV010000001">
    <property type="protein sequence ID" value="MDX5986204.1"/>
    <property type="molecule type" value="Genomic_DNA"/>
</dbReference>
<evidence type="ECO:0000256" key="6">
    <source>
        <dbReference type="ARBA" id="ARBA00023049"/>
    </source>
</evidence>
<dbReference type="CDD" id="cd06240">
    <property type="entry name" value="M14-like"/>
    <property type="match status" value="1"/>
</dbReference>
<evidence type="ECO:0000256" key="5">
    <source>
        <dbReference type="ARBA" id="ARBA00022833"/>
    </source>
</evidence>
<comment type="cofactor">
    <cofactor evidence="1">
        <name>Zn(2+)</name>
        <dbReference type="ChEBI" id="CHEBI:29105"/>
    </cofactor>
</comment>
<name>A0ABU4PTM7_9SPHN</name>
<dbReference type="RefSeq" id="WP_010406581.1">
    <property type="nucleotide sequence ID" value="NZ_JAWXXV010000001.1"/>
</dbReference>
<dbReference type="InterPro" id="IPR000834">
    <property type="entry name" value="Peptidase_M14"/>
</dbReference>
<comment type="similarity">
    <text evidence="2">Belongs to the peptidase M14 family.</text>
</comment>
<dbReference type="SUPFAM" id="SSF53187">
    <property type="entry name" value="Zn-dependent exopeptidases"/>
    <property type="match status" value="1"/>
</dbReference>
<accession>A0ABU4PTM7</accession>
<evidence type="ECO:0000313" key="10">
    <source>
        <dbReference type="Proteomes" id="UP001279660"/>
    </source>
</evidence>
<dbReference type="Pfam" id="PF00246">
    <property type="entry name" value="Peptidase_M14"/>
    <property type="match status" value="1"/>
</dbReference>
<feature type="domain" description="Peptidase M14" evidence="8">
    <location>
        <begin position="55"/>
        <end position="214"/>
    </location>
</feature>
<feature type="signal peptide" evidence="7">
    <location>
        <begin position="1"/>
        <end position="26"/>
    </location>
</feature>
<keyword evidence="10" id="KW-1185">Reference proteome</keyword>
<evidence type="ECO:0000256" key="4">
    <source>
        <dbReference type="ARBA" id="ARBA00022801"/>
    </source>
</evidence>
<proteinExistence type="inferred from homology"/>
<dbReference type="PANTHER" id="PTHR11705:SF143">
    <property type="entry name" value="SLL0236 PROTEIN"/>
    <property type="match status" value="1"/>
</dbReference>
<keyword evidence="6" id="KW-0482">Metalloprotease</keyword>
<dbReference type="InterPro" id="IPR029062">
    <property type="entry name" value="Class_I_gatase-like"/>
</dbReference>
<organism evidence="9 10">
    <name type="scientific">Sphingomonas echinoides</name>
    <dbReference type="NCBI Taxonomy" id="59803"/>
    <lineage>
        <taxon>Bacteria</taxon>
        <taxon>Pseudomonadati</taxon>
        <taxon>Pseudomonadota</taxon>
        <taxon>Alphaproteobacteria</taxon>
        <taxon>Sphingomonadales</taxon>
        <taxon>Sphingomonadaceae</taxon>
        <taxon>Sphingomonas</taxon>
    </lineage>
</organism>
<gene>
    <name evidence="9" type="ORF">SIL82_18245</name>
</gene>
<keyword evidence="7" id="KW-0732">Signal</keyword>
<keyword evidence="3" id="KW-0645">Protease</keyword>
<keyword evidence="5" id="KW-0862">Zinc</keyword>
<reference evidence="9 10" key="1">
    <citation type="submission" date="2023-11" db="EMBL/GenBank/DDBJ databases">
        <title>MicrobeMod: A computational toolkit for identifying prokaryotic methylation and restriction-modification with nanopore sequencing.</title>
        <authorList>
            <person name="Crits-Christoph A."/>
            <person name="Kang S.C."/>
            <person name="Lee H."/>
            <person name="Ostrov N."/>
        </authorList>
    </citation>
    <scope>NUCLEOTIDE SEQUENCE [LARGE SCALE GENOMIC DNA]</scope>
    <source>
        <strain evidence="9 10">ATCC 14820</strain>
    </source>
</reference>
<dbReference type="SUPFAM" id="SSF52317">
    <property type="entry name" value="Class I glutamine amidotransferase-like"/>
    <property type="match status" value="1"/>
</dbReference>
<protein>
    <submittedName>
        <fullName evidence="9">M14 family metallopeptidase</fullName>
    </submittedName>
</protein>
<dbReference type="PANTHER" id="PTHR11705">
    <property type="entry name" value="PROTEASE FAMILY M14 CARBOXYPEPTIDASE A,B"/>
    <property type="match status" value="1"/>
</dbReference>
<feature type="chain" id="PRO_5045491679" evidence="7">
    <location>
        <begin position="27"/>
        <end position="872"/>
    </location>
</feature>
<dbReference type="Proteomes" id="UP001279660">
    <property type="component" value="Unassembled WGS sequence"/>
</dbReference>
<keyword evidence="4" id="KW-0378">Hydrolase</keyword>
<evidence type="ECO:0000256" key="2">
    <source>
        <dbReference type="ARBA" id="ARBA00005988"/>
    </source>
</evidence>
<evidence type="ECO:0000256" key="3">
    <source>
        <dbReference type="ARBA" id="ARBA00022670"/>
    </source>
</evidence>
<sequence>MTRSLSRAIRVLFLTSALGLCAPAMAQTVPSPKAVLGHDPGDDYYLANYEDSIRYFRALAAVSDRIKLFDAGKTTQGRTMTYAVISSASNLANFEKYKAISKQLADPRGLTDDIAHTLARDGKIIVHIDGGMHASEVSDHQLPLALAYKLLSAKDDREIDAILDKVILVLWPTLNPDGQDMVVDWYRKQRGTKWETSRTPWLYQEYVGHDNNRDGYMLNMKESQVVVATEQTYSPVIWYSQHQTAPWPARIWVPPFADPVSPNISPYMRIWTNALGTNIMTRMQAEQKPGAIAQARFDNWYAGFLDYIHVFRNTISFFTETAHDSATPMTSKVADFPANMRDLKPQIMYPDPWRGGEWHLKNSVDYMVTASMAVLDTAQKYSETLLYNRYQAGRDMVAASAKDGPAAYVIPAGQTDMPEAASLAQLMIAQGLDVLQTDKPTLIGGQSYAAGSFVVPTDQPFAGLARELFEKQTYPDAILDGNGKPVDLPYDVTGWTLPMQMGVKVDRLVQPIAAEVRGDMHKIAKAAPPAGLVSGAGTTYLVSRRINNSYRVLNAALAAGGKAAWTSAALKAGAAPEEAIAISGVSAPTMSKIAADFSVGVTAMADKASGVPVHKGRVALYRPWGSNIDEGWTRWLLEQYDFQPKSVYNADVKAGLSGKFDTIVIPDMGSPSKGRPGDTAPAPDVMSSYKGPLGTLMDGFAASQMPAPYAGGIGKEGAAKLMAFVREGGTLVALNNASDAIIDLFDLPVTNILKDVKSEQFFCSGALLAVDLTPGLAATAGMPTDPIVMFERGPAFAPKPGFQGEILASYPATGNPLRSGVLLHPEKIQGKAAAVSVRYGKGTIYLYGFKPQWRAQSHGTYKLVFNTLYPSQ</sequence>
<comment type="caution">
    <text evidence="9">The sequence shown here is derived from an EMBL/GenBank/DDBJ whole genome shotgun (WGS) entry which is preliminary data.</text>
</comment>
<evidence type="ECO:0000256" key="7">
    <source>
        <dbReference type="SAM" id="SignalP"/>
    </source>
</evidence>
<evidence type="ECO:0000256" key="1">
    <source>
        <dbReference type="ARBA" id="ARBA00001947"/>
    </source>
</evidence>
<evidence type="ECO:0000313" key="9">
    <source>
        <dbReference type="EMBL" id="MDX5986204.1"/>
    </source>
</evidence>
<dbReference type="Gene3D" id="3.40.630.10">
    <property type="entry name" value="Zn peptidases"/>
    <property type="match status" value="1"/>
</dbReference>
<evidence type="ECO:0000259" key="8">
    <source>
        <dbReference type="Pfam" id="PF00246"/>
    </source>
</evidence>